<keyword evidence="2" id="KW-1133">Transmembrane helix</keyword>
<gene>
    <name evidence="3" type="ORF">PR048_002036</name>
</gene>
<accession>A0ABQ9IK70</accession>
<name>A0ABQ9IK70_9NEOP</name>
<evidence type="ECO:0000256" key="1">
    <source>
        <dbReference type="SAM" id="MobiDB-lite"/>
    </source>
</evidence>
<dbReference type="EMBL" id="JARBHB010000001">
    <property type="protein sequence ID" value="KAJ8896691.1"/>
    <property type="molecule type" value="Genomic_DNA"/>
</dbReference>
<dbReference type="Proteomes" id="UP001159363">
    <property type="component" value="Chromosome 1"/>
</dbReference>
<feature type="region of interest" description="Disordered" evidence="1">
    <location>
        <begin position="1030"/>
        <end position="1070"/>
    </location>
</feature>
<organism evidence="3 4">
    <name type="scientific">Dryococelus australis</name>
    <dbReference type="NCBI Taxonomy" id="614101"/>
    <lineage>
        <taxon>Eukaryota</taxon>
        <taxon>Metazoa</taxon>
        <taxon>Ecdysozoa</taxon>
        <taxon>Arthropoda</taxon>
        <taxon>Hexapoda</taxon>
        <taxon>Insecta</taxon>
        <taxon>Pterygota</taxon>
        <taxon>Neoptera</taxon>
        <taxon>Polyneoptera</taxon>
        <taxon>Phasmatodea</taxon>
        <taxon>Verophasmatodea</taxon>
        <taxon>Anareolatae</taxon>
        <taxon>Phasmatidae</taxon>
        <taxon>Eurycanthinae</taxon>
        <taxon>Dryococelus</taxon>
    </lineage>
</organism>
<reference evidence="3 4" key="1">
    <citation type="submission" date="2023-02" db="EMBL/GenBank/DDBJ databases">
        <title>LHISI_Scaffold_Assembly.</title>
        <authorList>
            <person name="Stuart O.P."/>
            <person name="Cleave R."/>
            <person name="Magrath M.J.L."/>
            <person name="Mikheyev A.S."/>
        </authorList>
    </citation>
    <scope>NUCLEOTIDE SEQUENCE [LARGE SCALE GENOMIC DNA]</scope>
    <source>
        <strain evidence="3">Daus_M_001</strain>
        <tissue evidence="3">Leg muscle</tissue>
    </source>
</reference>
<feature type="region of interest" description="Disordered" evidence="1">
    <location>
        <begin position="342"/>
        <end position="375"/>
    </location>
</feature>
<feature type="transmembrane region" description="Helical" evidence="2">
    <location>
        <begin position="919"/>
        <end position="938"/>
    </location>
</feature>
<keyword evidence="2" id="KW-0812">Transmembrane</keyword>
<sequence length="1117" mass="125086">MGFSLKNIIVSPTRNRLLIQHVSSIMFIKLHGPSLKDWNPESYISTWLRSHYSADTKTSHFGLPIGREEESCLLIAKRPGVMRPLARPKPKPGMSAHTCPFYHRDSETLRTVKLLFAKVVWISSQTVILGECDMFRWWGKNVLSSTRTSPGGNVRTSLALPYPSPSPSLQISQRYSCLPFERPNLFGSRETLPREEYMVKGSGWMLVSIDCLELPISRLYSASHTAARAAAVFGLWSFTLFACYMRMSQLALLLHARVTAGTPATCACHSWHACYMRVSQLARLLHARVIVGTPATCACHGWLACYMSMSQLVRLLHAHVTAGTPALADLLACARWNEKDKRESKVTREKGREKANVRDKREINEKERNKKKREDSEKLYGIIERQESKRWNERYLHVFLVEPLPPPPPPLPTPPPHVIGQLQSRGNSVIGWLVPELCINGAVRLVQRHPTGNGSYSSAIDFFGWVIDSSAAIVNFRHDVDSVIDYYGWATYSSSIGIANWTIDLCTSSIYMNGKTGILRWISLLEASDKYTDVIGRRRDSGAHREESPVMQSMTVIRAGRWSAIPKSCRHIADSAANCEFMVYARAGSNTVDKVALSTMMNILSSSRCLRESRVGNKAVQCQDALLGGEQSARPHSLLGADIGGASCHTKSLACLPADLLVEVWNVQDHLIEVCYLQDHLVEVQDLVTTWNIWQDNAEVADLHIVVGYTPAYGVRGSGSSPSPPTWWVAIWKHQVATLIPSRLRASSTFTLFPAAIHCFSAAIHRFIAAMHHFIAATTASCWHPPLHCWHPPLHCCHSPLHCCHPPLPCCHPPLHCCHAPLHCCHPLLPAAIHRFIAAVHCFIAAIHRFPHRFIAAIHRFPAAIHSFIAAIHCFIAAIHRFIAAIHRFPAAIHRFIAAIHRFIAAMHRFIAAIHRFPAAIHHFIAAVHCFIAAIHRFPHRFIAAIHCFIAAITQSQQTRPGGKVSEKCRPDTGTVGNCRFNARRGTRDTLLQCHHFLKIVDGRHQNGHNDLQNTRQTDTHEVIHTQVHNTGNREQFPRPDPRRSLPREHRSCKTAEYSASTKELSPTTTMQSRLDSTVLFTDLSMPTVHWLSAVTVEGDDWASVLKEVSNTVCTND</sequence>
<evidence type="ECO:0000313" key="4">
    <source>
        <dbReference type="Proteomes" id="UP001159363"/>
    </source>
</evidence>
<comment type="caution">
    <text evidence="3">The sequence shown here is derived from an EMBL/GenBank/DDBJ whole genome shotgun (WGS) entry which is preliminary data.</text>
</comment>
<evidence type="ECO:0000313" key="3">
    <source>
        <dbReference type="EMBL" id="KAJ8896691.1"/>
    </source>
</evidence>
<feature type="transmembrane region" description="Helical" evidence="2">
    <location>
        <begin position="863"/>
        <end position="886"/>
    </location>
</feature>
<feature type="compositionally biased region" description="Basic and acidic residues" evidence="1">
    <location>
        <begin position="1036"/>
        <end position="1054"/>
    </location>
</feature>
<keyword evidence="4" id="KW-1185">Reference proteome</keyword>
<protein>
    <submittedName>
        <fullName evidence="3">Uncharacterized protein</fullName>
    </submittedName>
</protein>
<feature type="compositionally biased region" description="Polar residues" evidence="1">
    <location>
        <begin position="1058"/>
        <end position="1070"/>
    </location>
</feature>
<keyword evidence="2" id="KW-0472">Membrane</keyword>
<evidence type="ECO:0000256" key="2">
    <source>
        <dbReference type="SAM" id="Phobius"/>
    </source>
</evidence>
<proteinExistence type="predicted"/>